<reference evidence="1" key="1">
    <citation type="submission" date="2022-08" db="EMBL/GenBank/DDBJ databases">
        <title>Genome Sequence of Fusarium decemcellulare.</title>
        <authorList>
            <person name="Buettner E."/>
        </authorList>
    </citation>
    <scope>NUCLEOTIDE SEQUENCE</scope>
    <source>
        <strain evidence="1">Babe19</strain>
    </source>
</reference>
<keyword evidence="2" id="KW-1185">Reference proteome</keyword>
<dbReference type="EMBL" id="JANRMS010000607">
    <property type="protein sequence ID" value="KAJ3536964.1"/>
    <property type="molecule type" value="Genomic_DNA"/>
</dbReference>
<proteinExistence type="predicted"/>
<evidence type="ECO:0000313" key="2">
    <source>
        <dbReference type="Proteomes" id="UP001148629"/>
    </source>
</evidence>
<accession>A0ACC1SD33</accession>
<evidence type="ECO:0000313" key="1">
    <source>
        <dbReference type="EMBL" id="KAJ3536964.1"/>
    </source>
</evidence>
<name>A0ACC1SD33_9HYPO</name>
<gene>
    <name evidence="1" type="ORF">NM208_g6502</name>
</gene>
<organism evidence="1 2">
    <name type="scientific">Fusarium decemcellulare</name>
    <dbReference type="NCBI Taxonomy" id="57161"/>
    <lineage>
        <taxon>Eukaryota</taxon>
        <taxon>Fungi</taxon>
        <taxon>Dikarya</taxon>
        <taxon>Ascomycota</taxon>
        <taxon>Pezizomycotina</taxon>
        <taxon>Sordariomycetes</taxon>
        <taxon>Hypocreomycetidae</taxon>
        <taxon>Hypocreales</taxon>
        <taxon>Nectriaceae</taxon>
        <taxon>Fusarium</taxon>
        <taxon>Fusarium decemcellulare species complex</taxon>
    </lineage>
</organism>
<comment type="caution">
    <text evidence="1">The sequence shown here is derived from an EMBL/GenBank/DDBJ whole genome shotgun (WGS) entry which is preliminary data.</text>
</comment>
<sequence length="296" mass="32267">MPLTNVSNPTQGTPSTIDGLTVQHNTGGPPQINDETAPQGSDPEGHEVDQDGPGKGVLDLAGLKESDPTQFIVRRFIALTSLSMDLEANYLEKEGSVLRRMVLAGDDGVEEFNEKFMTRLGRYHQFGCQVSKILGFDEPKSVLLNNVLPQARDSWSEGQGLHLNAPDQDWASIYNVDKFEQTFNVFLHRPLAQRIVNAISSNIEESGGYSLYYVPMGYIRFAIVGAFNCFVGVFVAAPVAIQALNVTSPAGEVATYVAFVIVAGFLIQTLVTGFTRQLLVYLAYAGVMAAVMRQRG</sequence>
<dbReference type="Proteomes" id="UP001148629">
    <property type="component" value="Unassembled WGS sequence"/>
</dbReference>
<protein>
    <submittedName>
        <fullName evidence="1">Uncharacterized protein</fullName>
    </submittedName>
</protein>